<proteinExistence type="predicted"/>
<evidence type="ECO:0000313" key="1">
    <source>
        <dbReference type="EMBL" id="ABU96882.1"/>
    </source>
</evidence>
<dbReference type="EMBL" id="EU100883">
    <property type="protein sequence ID" value="ABU96882.1"/>
    <property type="molecule type" value="Genomic_DNA"/>
</dbReference>
<sequence>MVHVAPASLLVRAEAELAGAFHRGVHIDSLTVVDKPLYGWYRVRGELTPHGLKVVHLEDFPPGANPLRRAKLIGRPRLKLYDDGYELSLEAYFGGLTAYVWSKPLIASLLEAKGLVWLEGRLYDGRVIVDRGGEYV</sequence>
<protein>
    <submittedName>
        <fullName evidence="1">Uncharacterized protein</fullName>
    </submittedName>
</protein>
<dbReference type="RefSeq" id="YP_001467902.1">
    <property type="nucleotide sequence ID" value="NC_009803.1"/>
</dbReference>
<dbReference type="KEGG" id="vg:5600498"/>
<keyword evidence="2" id="KW-1185">Reference proteome</keyword>
<evidence type="ECO:0000313" key="2">
    <source>
        <dbReference type="Proteomes" id="UP000001132"/>
    </source>
</evidence>
<dbReference type="Proteomes" id="UP000001132">
    <property type="component" value="Segment"/>
</dbReference>
<name>A7XX76_BP234</name>
<organismHost>
    <name type="scientific">Thermus thermophilus</name>
    <dbReference type="NCBI Taxonomy" id="274"/>
</organismHost>
<dbReference type="GeneID" id="5600498"/>
<gene>
    <name evidence="1" type="ORF">P23p49</name>
</gene>
<accession>A7XX76</accession>
<organism evidence="1 2">
    <name type="scientific">Thermus virus P23-45</name>
    <name type="common">Thermus thermophilus phage P23-45</name>
    <dbReference type="NCBI Taxonomy" id="2914006"/>
    <lineage>
        <taxon>Viruses</taxon>
        <taxon>Duplodnaviria</taxon>
        <taxon>Heunggongvirae</taxon>
        <taxon>Uroviricota</taxon>
        <taxon>Caudoviricetes</taxon>
        <taxon>Oshimavirus</taxon>
        <taxon>Oshimavirus P2345</taxon>
    </lineage>
</organism>
<reference evidence="1 2" key="1">
    <citation type="journal article" date="2008" name="J. Mol. Biol.">
        <title>Genome comparison and proteomic characterization of Thermus thermophilus bacteriophages P23-45 and P74-26: siphoviruses with triplex-forming sequences and the longest known tails.</title>
        <authorList>
            <person name="Minakhin L."/>
            <person name="Goel M."/>
            <person name="Berdygulova Z."/>
            <person name="Ramanculov E."/>
            <person name="Florens L."/>
            <person name="Glazko G."/>
            <person name="Karamychev V.N."/>
            <person name="Slesarev A.I."/>
            <person name="Kozyavkin S.A."/>
            <person name="Khromov I."/>
            <person name="Ackermann H.W."/>
            <person name="Washburn M."/>
            <person name="Mushegian A."/>
            <person name="Severinov K."/>
        </authorList>
    </citation>
    <scope>NUCLEOTIDE SEQUENCE</scope>
</reference>